<evidence type="ECO:0000313" key="1">
    <source>
        <dbReference type="EMBL" id="MEH2559700.1"/>
    </source>
</evidence>
<dbReference type="Proteomes" id="UP001364224">
    <property type="component" value="Unassembled WGS sequence"/>
</dbReference>
<organism evidence="1 2">
    <name type="scientific">Bradyrhizobium algeriense</name>
    <dbReference type="NCBI Taxonomy" id="634784"/>
    <lineage>
        <taxon>Bacteria</taxon>
        <taxon>Pseudomonadati</taxon>
        <taxon>Pseudomonadota</taxon>
        <taxon>Alphaproteobacteria</taxon>
        <taxon>Hyphomicrobiales</taxon>
        <taxon>Nitrobacteraceae</taxon>
        <taxon>Bradyrhizobium</taxon>
    </lineage>
</organism>
<proteinExistence type="predicted"/>
<keyword evidence="2" id="KW-1185">Reference proteome</keyword>
<evidence type="ECO:0008006" key="3">
    <source>
        <dbReference type="Google" id="ProtNLM"/>
    </source>
</evidence>
<protein>
    <recommendedName>
        <fullName evidence="3">DUF5343 domain-containing protein</fullName>
    </recommendedName>
</protein>
<dbReference type="InterPro" id="IPR035235">
    <property type="entry name" value="DUF5343"/>
</dbReference>
<accession>A0ABU8BMH3</accession>
<sequence length="240" mass="25735">MAVTADKPCPYAPASAILDLVDRHRNRGLPPPINAEVLARASISESLIPRTLYALQALDLIDEAGRPTPTFEGIRLAPEAEYKKRLEDWLKGAYADVFAFADPSQDDDVAIRDAFRSYQPAGQRDRMITLFQGLCAAAGLAPEKPKAQQNRSVLRILPKPTAPAAAKRSSFLKAVARPTASTAHSGLPPALAGLLASLPAAGEGWTADDRAKFVTTFSAVLDFCFPIIKEDAAKQNGDAQ</sequence>
<dbReference type="EMBL" id="JAZHRV010000001">
    <property type="protein sequence ID" value="MEH2559700.1"/>
    <property type="molecule type" value="Genomic_DNA"/>
</dbReference>
<name>A0ABU8BMH3_9BRAD</name>
<evidence type="ECO:0000313" key="2">
    <source>
        <dbReference type="Proteomes" id="UP001364224"/>
    </source>
</evidence>
<dbReference type="Pfam" id="PF17278">
    <property type="entry name" value="DUF5343"/>
    <property type="match status" value="1"/>
</dbReference>
<dbReference type="RefSeq" id="WP_334488059.1">
    <property type="nucleotide sequence ID" value="NZ_JAZHRV010000001.1"/>
</dbReference>
<comment type="caution">
    <text evidence="1">The sequence shown here is derived from an EMBL/GenBank/DDBJ whole genome shotgun (WGS) entry which is preliminary data.</text>
</comment>
<gene>
    <name evidence="1" type="ORF">V1286_007229</name>
</gene>
<reference evidence="1 2" key="1">
    <citation type="submission" date="2024-02" db="EMBL/GenBank/DDBJ databases">
        <title>Adaptive strategies in a cosmopolitan and abundant soil bacterium.</title>
        <authorList>
            <person name="Carini P."/>
        </authorList>
    </citation>
    <scope>NUCLEOTIDE SEQUENCE [LARGE SCALE GENOMIC DNA]</scope>
    <source>
        <strain evidence="1 2">AZCC 1608</strain>
    </source>
</reference>